<accession>A0A9W4XNI0</accession>
<feature type="transmembrane region" description="Helical" evidence="2">
    <location>
        <begin position="48"/>
        <end position="68"/>
    </location>
</feature>
<feature type="transmembrane region" description="Helical" evidence="2">
    <location>
        <begin position="167"/>
        <end position="190"/>
    </location>
</feature>
<comment type="caution">
    <text evidence="3">The sequence shown here is derived from an EMBL/GenBank/DDBJ whole genome shotgun (WGS) entry which is preliminary data.</text>
</comment>
<dbReference type="GO" id="GO:0005811">
    <property type="term" value="C:lipid droplet"/>
    <property type="evidence" value="ECO:0007669"/>
    <property type="project" value="TreeGrafter"/>
</dbReference>
<dbReference type="OrthoDB" id="2107885at2759"/>
<feature type="transmembrane region" description="Helical" evidence="2">
    <location>
        <begin position="228"/>
        <end position="255"/>
    </location>
</feature>
<name>A0A9W4XNI0_9PLEO</name>
<reference evidence="3" key="1">
    <citation type="submission" date="2023-01" db="EMBL/GenBank/DDBJ databases">
        <authorList>
            <person name="Van Ghelder C."/>
            <person name="Rancurel C."/>
        </authorList>
    </citation>
    <scope>NUCLEOTIDE SEQUENCE</scope>
    <source>
        <strain evidence="3">CNCM I-4278</strain>
    </source>
</reference>
<evidence type="ECO:0000313" key="4">
    <source>
        <dbReference type="Proteomes" id="UP001152607"/>
    </source>
</evidence>
<dbReference type="PANTHER" id="PTHR34292:SF1">
    <property type="entry name" value="OUTER SPORE WALL PROTEIN RRT8"/>
    <property type="match status" value="1"/>
</dbReference>
<evidence type="ECO:0000256" key="1">
    <source>
        <dbReference type="SAM" id="MobiDB-lite"/>
    </source>
</evidence>
<feature type="transmembrane region" description="Helical" evidence="2">
    <location>
        <begin position="83"/>
        <end position="103"/>
    </location>
</feature>
<proteinExistence type="predicted"/>
<keyword evidence="2" id="KW-0472">Membrane</keyword>
<dbReference type="Proteomes" id="UP001152607">
    <property type="component" value="Unassembled WGS sequence"/>
</dbReference>
<keyword evidence="2" id="KW-1133">Transmembrane helix</keyword>
<dbReference type="AlphaFoldDB" id="A0A9W4XNI0"/>
<sequence>MSSRAISTVKQVFILPTRDNIHAGLYQLKGVIYFVRHPFLYPLLQARLIPAVLLSAFVLLNLFVWTYLPQVAFLALFHKTGSAWFNATFLILGEGSAVVAILFEAFLVDESQVDIFDAVLVHRGYEDLVRPFRPVSDGSLNNPVRRLGKPTTSSVYGPFNFRQIAEFVILLPLNFVPYIGVPLFLLLTGYRAGPLQHWRYFKLRGFDKKQREVYVKRRTWQYTWYGTVYLFLQLIPLASMFFLLTAATSSALWAADLETKRRQAENEAVQEPAYRDNLDDAAESV</sequence>
<dbReference type="PANTHER" id="PTHR34292">
    <property type="entry name" value="OUTER SPORE WALL PROTEIN LDS1"/>
    <property type="match status" value="1"/>
</dbReference>
<organism evidence="3 4">
    <name type="scientific">Periconia digitata</name>
    <dbReference type="NCBI Taxonomy" id="1303443"/>
    <lineage>
        <taxon>Eukaryota</taxon>
        <taxon>Fungi</taxon>
        <taxon>Dikarya</taxon>
        <taxon>Ascomycota</taxon>
        <taxon>Pezizomycotina</taxon>
        <taxon>Dothideomycetes</taxon>
        <taxon>Pleosporomycetidae</taxon>
        <taxon>Pleosporales</taxon>
        <taxon>Massarineae</taxon>
        <taxon>Periconiaceae</taxon>
        <taxon>Periconia</taxon>
    </lineage>
</organism>
<protein>
    <submittedName>
        <fullName evidence="3">Uncharacterized protein</fullName>
    </submittedName>
</protein>
<dbReference type="EMBL" id="CAOQHR010000005">
    <property type="protein sequence ID" value="CAI6334955.1"/>
    <property type="molecule type" value="Genomic_DNA"/>
</dbReference>
<evidence type="ECO:0000313" key="3">
    <source>
        <dbReference type="EMBL" id="CAI6334955.1"/>
    </source>
</evidence>
<feature type="region of interest" description="Disordered" evidence="1">
    <location>
        <begin position="265"/>
        <end position="285"/>
    </location>
</feature>
<keyword evidence="4" id="KW-1185">Reference proteome</keyword>
<keyword evidence="2" id="KW-0812">Transmembrane</keyword>
<dbReference type="GO" id="GO:0005619">
    <property type="term" value="C:ascospore wall"/>
    <property type="evidence" value="ECO:0007669"/>
    <property type="project" value="TreeGrafter"/>
</dbReference>
<dbReference type="GO" id="GO:0005628">
    <property type="term" value="C:prospore membrane"/>
    <property type="evidence" value="ECO:0007669"/>
    <property type="project" value="TreeGrafter"/>
</dbReference>
<evidence type="ECO:0000256" key="2">
    <source>
        <dbReference type="SAM" id="Phobius"/>
    </source>
</evidence>
<gene>
    <name evidence="3" type="ORF">PDIGIT_LOCUS8030</name>
</gene>
<dbReference type="InterPro" id="IPR052786">
    <property type="entry name" value="Spore_wall_assembly"/>
</dbReference>